<sequence>MARATLGRYIDIAEASGFEFDATFEELRRMNLARNDAIHRAQAPDYVETFSLLHVVGNFLRSPVRTKEASAGTD</sequence>
<dbReference type="RefSeq" id="WP_280625999.1">
    <property type="nucleotide sequence ID" value="NZ_CP165735.1"/>
</dbReference>
<accession>A0AB39YSB0</accession>
<proteinExistence type="predicted"/>
<organism evidence="1">
    <name type="scientific">Paenarthrobacter sp. AMU7</name>
    <dbReference type="NCBI Taxonomy" id="3162492"/>
    <lineage>
        <taxon>Bacteria</taxon>
        <taxon>Bacillati</taxon>
        <taxon>Actinomycetota</taxon>
        <taxon>Actinomycetes</taxon>
        <taxon>Micrococcales</taxon>
        <taxon>Micrococcaceae</taxon>
        <taxon>Paenarthrobacter</taxon>
    </lineage>
</organism>
<protein>
    <recommendedName>
        <fullName evidence="2">DUF4145 domain-containing protein</fullName>
    </recommendedName>
</protein>
<gene>
    <name evidence="1" type="ORF">ABQM86_02200</name>
</gene>
<evidence type="ECO:0008006" key="2">
    <source>
        <dbReference type="Google" id="ProtNLM"/>
    </source>
</evidence>
<dbReference type="AlphaFoldDB" id="A0AB39YSB0"/>
<evidence type="ECO:0000313" key="1">
    <source>
        <dbReference type="EMBL" id="XDV72023.1"/>
    </source>
</evidence>
<dbReference type="EMBL" id="CP165735">
    <property type="protein sequence ID" value="XDV72023.1"/>
    <property type="molecule type" value="Genomic_DNA"/>
</dbReference>
<name>A0AB39YSB0_9MICC</name>
<reference evidence="1" key="1">
    <citation type="submission" date="2024-07" db="EMBL/GenBank/DDBJ databases">
        <authorList>
            <person name="Li J."/>
            <person name="Wei H."/>
            <person name="Ma J."/>
        </authorList>
    </citation>
    <scope>NUCLEOTIDE SEQUENCE</scope>
    <source>
        <strain evidence="1">AMU7</strain>
    </source>
</reference>